<evidence type="ECO:0000313" key="1">
    <source>
        <dbReference type="EMBL" id="MFI0576161.1"/>
    </source>
</evidence>
<reference evidence="1 2" key="1">
    <citation type="submission" date="2024-10" db="EMBL/GenBank/DDBJ databases">
        <authorList>
            <person name="Wannawong T."/>
            <person name="Kuncharoen N."/>
            <person name="Mhuantong W."/>
        </authorList>
    </citation>
    <scope>NUCLEOTIDE SEQUENCE [LARGE SCALE GENOMIC DNA]</scope>
    <source>
        <strain evidence="1 2">CALK1-4</strain>
    </source>
</reference>
<dbReference type="RefSeq" id="WP_398353406.1">
    <property type="nucleotide sequence ID" value="NZ_JBIQWK010000011.1"/>
</dbReference>
<organism evidence="1 2">
    <name type="scientific">Streptomyces tendae</name>
    <dbReference type="NCBI Taxonomy" id="1932"/>
    <lineage>
        <taxon>Bacteria</taxon>
        <taxon>Bacillati</taxon>
        <taxon>Actinomycetota</taxon>
        <taxon>Actinomycetes</taxon>
        <taxon>Kitasatosporales</taxon>
        <taxon>Streptomycetaceae</taxon>
        <taxon>Streptomyces</taxon>
    </lineage>
</organism>
<accession>A0ABW7S8Q8</accession>
<dbReference type="EMBL" id="JBIQWK010000011">
    <property type="protein sequence ID" value="MFI0576161.1"/>
    <property type="molecule type" value="Genomic_DNA"/>
</dbReference>
<proteinExistence type="predicted"/>
<name>A0ABW7S8Q8_STRTE</name>
<sequence>MISLPNVQKIQSLLVGHLAARTNWDEAPELFTIHQLDAGPALMRVPVPDELWGAYGHPPTTVANLAAFALQLPRHPNGCHLLVLEDAPLIGAAFRYEAYAISEDYDHPAAREAARRRAAGESTPRFESIPGRIEQRCITAVDTDGGRYMASASRISDQGPDASDPNVTYLAFSDPRRDRLTGNVVDATNRFLNAVKPVQATQP</sequence>
<keyword evidence="2" id="KW-1185">Reference proteome</keyword>
<gene>
    <name evidence="1" type="ORF">ACH3YB_31495</name>
</gene>
<protein>
    <submittedName>
        <fullName evidence="1">Uncharacterized protein</fullName>
    </submittedName>
</protein>
<evidence type="ECO:0000313" key="2">
    <source>
        <dbReference type="Proteomes" id="UP001610810"/>
    </source>
</evidence>
<dbReference type="Proteomes" id="UP001610810">
    <property type="component" value="Unassembled WGS sequence"/>
</dbReference>
<comment type="caution">
    <text evidence="1">The sequence shown here is derived from an EMBL/GenBank/DDBJ whole genome shotgun (WGS) entry which is preliminary data.</text>
</comment>